<proteinExistence type="predicted"/>
<reference evidence="1 2" key="1">
    <citation type="submission" date="2021-06" db="EMBL/GenBank/DDBJ databases">
        <title>Caerostris extrusa draft genome.</title>
        <authorList>
            <person name="Kono N."/>
            <person name="Arakawa K."/>
        </authorList>
    </citation>
    <scope>NUCLEOTIDE SEQUENCE [LARGE SCALE GENOMIC DNA]</scope>
</reference>
<evidence type="ECO:0000313" key="2">
    <source>
        <dbReference type="Proteomes" id="UP001054945"/>
    </source>
</evidence>
<keyword evidence="2" id="KW-1185">Reference proteome</keyword>
<comment type="caution">
    <text evidence="1">The sequence shown here is derived from an EMBL/GenBank/DDBJ whole genome shotgun (WGS) entry which is preliminary data.</text>
</comment>
<evidence type="ECO:0000313" key="1">
    <source>
        <dbReference type="EMBL" id="GIY86894.1"/>
    </source>
</evidence>
<accession>A0AAV4WYP8</accession>
<protein>
    <submittedName>
        <fullName evidence="1">Uncharacterized protein</fullName>
    </submittedName>
</protein>
<dbReference type="AlphaFoldDB" id="A0AAV4WYP8"/>
<feature type="non-terminal residue" evidence="1">
    <location>
        <position position="1"/>
    </location>
</feature>
<sequence>YRKPGQGGKPHNKPLTGVPSLINVIYNYFAVGGHLTGIPPLDLLFC</sequence>
<gene>
    <name evidence="1" type="ORF">CEXT_461551</name>
</gene>
<organism evidence="1 2">
    <name type="scientific">Caerostris extrusa</name>
    <name type="common">Bark spider</name>
    <name type="synonym">Caerostris bankana</name>
    <dbReference type="NCBI Taxonomy" id="172846"/>
    <lineage>
        <taxon>Eukaryota</taxon>
        <taxon>Metazoa</taxon>
        <taxon>Ecdysozoa</taxon>
        <taxon>Arthropoda</taxon>
        <taxon>Chelicerata</taxon>
        <taxon>Arachnida</taxon>
        <taxon>Araneae</taxon>
        <taxon>Araneomorphae</taxon>
        <taxon>Entelegynae</taxon>
        <taxon>Araneoidea</taxon>
        <taxon>Araneidae</taxon>
        <taxon>Caerostris</taxon>
    </lineage>
</organism>
<name>A0AAV4WYP8_CAEEX</name>
<dbReference type="EMBL" id="BPLR01016858">
    <property type="protein sequence ID" value="GIY86894.1"/>
    <property type="molecule type" value="Genomic_DNA"/>
</dbReference>
<dbReference type="Proteomes" id="UP001054945">
    <property type="component" value="Unassembled WGS sequence"/>
</dbReference>